<evidence type="ECO:0000256" key="4">
    <source>
        <dbReference type="ARBA" id="ARBA00022692"/>
    </source>
</evidence>
<dbReference type="InterPro" id="IPR027417">
    <property type="entry name" value="P-loop_NTPase"/>
</dbReference>
<accession>A0AA38RKW9</accession>
<feature type="transmembrane region" description="Helical" evidence="9">
    <location>
        <begin position="660"/>
        <end position="682"/>
    </location>
</feature>
<dbReference type="CDD" id="cd03233">
    <property type="entry name" value="ABCG_PDR_domain1"/>
    <property type="match status" value="1"/>
</dbReference>
<gene>
    <name evidence="11" type="ORF">NKR23_g7641</name>
</gene>
<feature type="transmembrane region" description="Helical" evidence="9">
    <location>
        <begin position="1191"/>
        <end position="1212"/>
    </location>
</feature>
<dbReference type="InterPro" id="IPR034003">
    <property type="entry name" value="ABCG_PDR_2"/>
</dbReference>
<feature type="transmembrane region" description="Helical" evidence="9">
    <location>
        <begin position="414"/>
        <end position="435"/>
    </location>
</feature>
<dbReference type="InterPro" id="IPR003439">
    <property type="entry name" value="ABC_transporter-like_ATP-bd"/>
</dbReference>
<feature type="transmembrane region" description="Helical" evidence="9">
    <location>
        <begin position="525"/>
        <end position="542"/>
    </location>
</feature>
<feature type="transmembrane region" description="Helical" evidence="9">
    <location>
        <begin position="1338"/>
        <end position="1359"/>
    </location>
</feature>
<keyword evidence="7 9" id="KW-1133">Transmembrane helix</keyword>
<keyword evidence="5" id="KW-0547">Nucleotide-binding</keyword>
<dbReference type="InterPro" id="IPR013525">
    <property type="entry name" value="ABC2_TM"/>
</dbReference>
<dbReference type="InterPro" id="IPR017871">
    <property type="entry name" value="ABC_transporter-like_CS"/>
</dbReference>
<comment type="caution">
    <text evidence="11">The sequence shown here is derived from an EMBL/GenBank/DDBJ whole genome shotgun (WGS) entry which is preliminary data.</text>
</comment>
<evidence type="ECO:0000256" key="5">
    <source>
        <dbReference type="ARBA" id="ARBA00022741"/>
    </source>
</evidence>
<keyword evidence="3" id="KW-0813">Transport</keyword>
<dbReference type="InterPro" id="IPR010929">
    <property type="entry name" value="PDR_CDR_ABC"/>
</dbReference>
<feature type="domain" description="ABC transporter" evidence="10">
    <location>
        <begin position="44"/>
        <end position="299"/>
    </location>
</feature>
<dbReference type="PROSITE" id="PS00211">
    <property type="entry name" value="ABC_TRANSPORTER_1"/>
    <property type="match status" value="1"/>
</dbReference>
<proteinExistence type="inferred from homology"/>
<feature type="transmembrane region" description="Helical" evidence="9">
    <location>
        <begin position="554"/>
        <end position="574"/>
    </location>
</feature>
<dbReference type="GO" id="GO:0140359">
    <property type="term" value="F:ABC-type transporter activity"/>
    <property type="evidence" value="ECO:0007669"/>
    <property type="project" value="InterPro"/>
</dbReference>
<name>A0AA38RKW9_9PEZI</name>
<dbReference type="GO" id="GO:0005524">
    <property type="term" value="F:ATP binding"/>
    <property type="evidence" value="ECO:0007669"/>
    <property type="project" value="UniProtKB-KW"/>
</dbReference>
<dbReference type="InterPro" id="IPR043926">
    <property type="entry name" value="ABCG_dom"/>
</dbReference>
<comment type="subcellular location">
    <subcellularLocation>
        <location evidence="1">Membrane</location>
        <topology evidence="1">Multi-pass membrane protein</topology>
    </subcellularLocation>
</comment>
<evidence type="ECO:0000256" key="6">
    <source>
        <dbReference type="ARBA" id="ARBA00022840"/>
    </source>
</evidence>
<dbReference type="Pfam" id="PF01061">
    <property type="entry name" value="ABC2_membrane"/>
    <property type="match status" value="2"/>
</dbReference>
<dbReference type="EMBL" id="JANBVO010000024">
    <property type="protein sequence ID" value="KAJ9141829.1"/>
    <property type="molecule type" value="Genomic_DNA"/>
</dbReference>
<feature type="transmembrane region" description="Helical" evidence="9">
    <location>
        <begin position="1146"/>
        <end position="1171"/>
    </location>
</feature>
<protein>
    <submittedName>
        <fullName evidence="11">ABC-2 type transporter</fullName>
    </submittedName>
</protein>
<dbReference type="Pfam" id="PF19055">
    <property type="entry name" value="ABC2_membrane_7"/>
    <property type="match status" value="1"/>
</dbReference>
<dbReference type="GO" id="GO:0016020">
    <property type="term" value="C:membrane"/>
    <property type="evidence" value="ECO:0007669"/>
    <property type="project" value="UniProtKB-SubCell"/>
</dbReference>
<dbReference type="FunFam" id="3.40.50.300:FF:000054">
    <property type="entry name" value="ABC multidrug transporter atrF"/>
    <property type="match status" value="1"/>
</dbReference>
<dbReference type="SMART" id="SM00382">
    <property type="entry name" value="AAA"/>
    <property type="match status" value="2"/>
</dbReference>
<evidence type="ECO:0000256" key="3">
    <source>
        <dbReference type="ARBA" id="ARBA00022448"/>
    </source>
</evidence>
<dbReference type="PANTHER" id="PTHR19241">
    <property type="entry name" value="ATP-BINDING CASSETTE TRANSPORTER"/>
    <property type="match status" value="1"/>
</dbReference>
<comment type="similarity">
    <text evidence="2">Belongs to the ABC transporter superfamily. ABCG family. PDR (TC 3.A.1.205) subfamily.</text>
</comment>
<dbReference type="CDD" id="cd03232">
    <property type="entry name" value="ABCG_PDR_domain2"/>
    <property type="match status" value="1"/>
</dbReference>
<organism evidence="11 12">
    <name type="scientific">Pleurostoma richardsiae</name>
    <dbReference type="NCBI Taxonomy" id="41990"/>
    <lineage>
        <taxon>Eukaryota</taxon>
        <taxon>Fungi</taxon>
        <taxon>Dikarya</taxon>
        <taxon>Ascomycota</taxon>
        <taxon>Pezizomycotina</taxon>
        <taxon>Sordariomycetes</taxon>
        <taxon>Sordariomycetidae</taxon>
        <taxon>Calosphaeriales</taxon>
        <taxon>Pleurostomataceae</taxon>
        <taxon>Pleurostoma</taxon>
    </lineage>
</organism>
<sequence>MDVSDSDQTVYGVNDTRQEPQKRLTVTFQDVGIDVHGQGEDFAPTLMSVVTDWIPCKGHNSKRPILQGVTGQVCPGEMLLVLGRPGSGCTSLLKVIANHRHEFPAVTGEVRYGNIGPKQAKEFRQHIVMNTEEDLHFPTLTVGQTVGFATSTKLPGTRPEHLQDKSDYVSHTREEILTSLGIAHTKDTMVGNEFIRGVSGGERKRVSLAEVMATQAPLQCWDNSTRGLDASNALDFARVLRRSADEEEKTIIATLYQAGNGIFNFFDKVLVLAEGREIYYGPAPDARKYFEDMGFVCAPGANIADFLTAVAVHTERTIAPGYEDHVPNTAEEFETRYKSSAVFNRMTREMASRPEHLLAREIEDLKAVRDLEKNRTLGFLSRNGSPYHASFSKQVIALAKRQFEILWGDRWSNALQIASSIIMALVTGSLCYNLPNTSQSIFTRPGALFYPIMLWAMNMMSETVASFMGRPILTRHKLLAFNRPAAYAVACVITDVPIVFFMYSLFELAYYFMVGFHRNDAGNFFTLWFVFYVSALAFTSLYRSIGAWCRHFGVASQLSGFVTMVMMMYSGYLIPTTSMHPWFRWIAYINPPTYAFEAVMASEMGSRTMECVAPQYVPYGPSYLENEYRSCTVQGSAPGDPIIDGEQYVAFRYAAKSSHIWRNVGIIIGFWIFFAVSTAVAFEVNLHSGSGSKVLYSRRSYRKQIKEKDAEKAETPSPPEEADHISAGSTVFTFKDISYFVHHEGQEKQLLQKVSGYVKPGQLVALMGSSGAGKTTLMDVLAQRKDSGRIEGSIMVNGKPQGISFQRTTGYCEQNDVHEPTATVWEALLFSARLRQPSSVPDIDKQEYVRRVMDLLELTPLQHAVIGTPGEGLSIEQRKRLTLAVELVAKPSLLFLDEPTSGLDGQSAYQICRFMRKLAASGQTVVCTIHQPSATLFENFDVLLLLARGGRTTYFGPTGENSSILLDYFARKGAPCGPEVNPAEHIVDVVQGRFGTDVDWPQQWLESEEYKRTMAELDTLNSSSPEVASHKAGTAATTTASISDDDVNDFATPVLYQIRIVTQRQLVALWRNPDYVWNKMFLHITNSLFGGFTFWMIGNGSFDLQLRLMAVFNFVFVAPGCINQLQPFFIRNRDLFETREKKSKTYHWLAFISAQTVSEIPILIVCATLYFVCWYFTAGFPVKASASGQVYFQMILYEFLYTSIGQAIAAYSPNDYFAALANPLILGAALVSFCGVVVPYSLIPTFWRYWLYWLNPFTYLMGGLLEPVIWDADVKCKPDEVTSIPLPANSTCGDYMADFLAKNAGYVTDPGSTTSCDYCAYSTGADYMKSLNINARYYGWRDVGITALFCISSYALVFLMMKLRTKATKTAS</sequence>
<keyword evidence="4 9" id="KW-0812">Transmembrane</keyword>
<keyword evidence="6" id="KW-0067">ATP-binding</keyword>
<evidence type="ECO:0000256" key="2">
    <source>
        <dbReference type="ARBA" id="ARBA00006012"/>
    </source>
</evidence>
<feature type="transmembrane region" description="Helical" evidence="9">
    <location>
        <begin position="1224"/>
        <end position="1247"/>
    </location>
</feature>
<dbReference type="GO" id="GO:0016887">
    <property type="term" value="F:ATP hydrolysis activity"/>
    <property type="evidence" value="ECO:0007669"/>
    <property type="project" value="InterPro"/>
</dbReference>
<feature type="domain" description="ABC transporter" evidence="10">
    <location>
        <begin position="732"/>
        <end position="973"/>
    </location>
</feature>
<dbReference type="InterPro" id="IPR034001">
    <property type="entry name" value="ABCG_PDR_1"/>
</dbReference>
<dbReference type="Pfam" id="PF00005">
    <property type="entry name" value="ABC_tran"/>
    <property type="match status" value="2"/>
</dbReference>
<reference evidence="11" key="1">
    <citation type="submission" date="2022-07" db="EMBL/GenBank/DDBJ databases">
        <title>Fungi with potential for degradation of polypropylene.</title>
        <authorList>
            <person name="Gostincar C."/>
        </authorList>
    </citation>
    <scope>NUCLEOTIDE SEQUENCE</scope>
    <source>
        <strain evidence="11">EXF-13308</strain>
    </source>
</reference>
<evidence type="ECO:0000313" key="11">
    <source>
        <dbReference type="EMBL" id="KAJ9141829.1"/>
    </source>
</evidence>
<feature type="transmembrane region" description="Helical" evidence="9">
    <location>
        <begin position="447"/>
        <end position="473"/>
    </location>
</feature>
<evidence type="ECO:0000256" key="9">
    <source>
        <dbReference type="SAM" id="Phobius"/>
    </source>
</evidence>
<evidence type="ECO:0000256" key="7">
    <source>
        <dbReference type="ARBA" id="ARBA00022989"/>
    </source>
</evidence>
<dbReference type="Pfam" id="PF06422">
    <property type="entry name" value="PDR_CDR"/>
    <property type="match status" value="1"/>
</dbReference>
<feature type="transmembrane region" description="Helical" evidence="9">
    <location>
        <begin position="485"/>
        <end position="505"/>
    </location>
</feature>
<keyword evidence="8 9" id="KW-0472">Membrane</keyword>
<dbReference type="Gene3D" id="3.40.50.300">
    <property type="entry name" value="P-loop containing nucleotide triphosphate hydrolases"/>
    <property type="match status" value="2"/>
</dbReference>
<dbReference type="SUPFAM" id="SSF52540">
    <property type="entry name" value="P-loop containing nucleoside triphosphate hydrolases"/>
    <property type="match status" value="2"/>
</dbReference>
<keyword evidence="12" id="KW-1185">Reference proteome</keyword>
<evidence type="ECO:0000256" key="1">
    <source>
        <dbReference type="ARBA" id="ARBA00004141"/>
    </source>
</evidence>
<evidence type="ECO:0000259" key="10">
    <source>
        <dbReference type="PROSITE" id="PS50893"/>
    </source>
</evidence>
<evidence type="ECO:0000313" key="12">
    <source>
        <dbReference type="Proteomes" id="UP001174694"/>
    </source>
</evidence>
<evidence type="ECO:0000256" key="8">
    <source>
        <dbReference type="ARBA" id="ARBA00023136"/>
    </source>
</evidence>
<dbReference type="PROSITE" id="PS50893">
    <property type="entry name" value="ABC_TRANSPORTER_2"/>
    <property type="match status" value="2"/>
</dbReference>
<dbReference type="InterPro" id="IPR003593">
    <property type="entry name" value="AAA+_ATPase"/>
</dbReference>
<dbReference type="Proteomes" id="UP001174694">
    <property type="component" value="Unassembled WGS sequence"/>
</dbReference>